<dbReference type="CDD" id="cd00093">
    <property type="entry name" value="HTH_XRE"/>
    <property type="match status" value="1"/>
</dbReference>
<dbReference type="SUPFAM" id="SSF47413">
    <property type="entry name" value="lambda repressor-like DNA-binding domains"/>
    <property type="match status" value="1"/>
</dbReference>
<dbReference type="AlphaFoldDB" id="A0A415H1B6"/>
<evidence type="ECO:0000313" key="2">
    <source>
        <dbReference type="EMBL" id="RHK59766.1"/>
    </source>
</evidence>
<dbReference type="InterPro" id="IPR001387">
    <property type="entry name" value="Cro/C1-type_HTH"/>
</dbReference>
<dbReference type="Pfam" id="PF01381">
    <property type="entry name" value="HTH_3"/>
    <property type="match status" value="1"/>
</dbReference>
<dbReference type="InterPro" id="IPR010982">
    <property type="entry name" value="Lambda_DNA-bd_dom_sf"/>
</dbReference>
<sequence>MKEFNGEKFCKDIIELRGTDSQSAFAEKLGINRSTLSLLENGKQIPTLELF</sequence>
<evidence type="ECO:0000259" key="1">
    <source>
        <dbReference type="PROSITE" id="PS50943"/>
    </source>
</evidence>
<proteinExistence type="predicted"/>
<evidence type="ECO:0000313" key="3">
    <source>
        <dbReference type="Proteomes" id="UP000284152"/>
    </source>
</evidence>
<organism evidence="2 3">
    <name type="scientific">Dorea formicigenerans</name>
    <dbReference type="NCBI Taxonomy" id="39486"/>
    <lineage>
        <taxon>Bacteria</taxon>
        <taxon>Bacillati</taxon>
        <taxon>Bacillota</taxon>
        <taxon>Clostridia</taxon>
        <taxon>Lachnospirales</taxon>
        <taxon>Lachnospiraceae</taxon>
        <taxon>Dorea</taxon>
    </lineage>
</organism>
<name>A0A415H1B6_9FIRM</name>
<dbReference type="EMBL" id="QRNS01000045">
    <property type="protein sequence ID" value="RHK59766.1"/>
    <property type="molecule type" value="Genomic_DNA"/>
</dbReference>
<accession>A0A415H1B6</accession>
<comment type="caution">
    <text evidence="2">The sequence shown here is derived from an EMBL/GenBank/DDBJ whole genome shotgun (WGS) entry which is preliminary data.</text>
</comment>
<reference evidence="2 3" key="1">
    <citation type="submission" date="2018-08" db="EMBL/GenBank/DDBJ databases">
        <title>A genome reference for cultivated species of the human gut microbiota.</title>
        <authorList>
            <person name="Zou Y."/>
            <person name="Xue W."/>
            <person name="Luo G."/>
        </authorList>
    </citation>
    <scope>NUCLEOTIDE SEQUENCE [LARGE SCALE GENOMIC DNA]</scope>
    <source>
        <strain evidence="2 3">AF42-21</strain>
    </source>
</reference>
<dbReference type="GO" id="GO:0003677">
    <property type="term" value="F:DNA binding"/>
    <property type="evidence" value="ECO:0007669"/>
    <property type="project" value="InterPro"/>
</dbReference>
<gene>
    <name evidence="2" type="ORF">DW054_15690</name>
</gene>
<dbReference type="PROSITE" id="PS50943">
    <property type="entry name" value="HTH_CROC1"/>
    <property type="match status" value="1"/>
</dbReference>
<dbReference type="Gene3D" id="1.10.260.40">
    <property type="entry name" value="lambda repressor-like DNA-binding domains"/>
    <property type="match status" value="1"/>
</dbReference>
<feature type="domain" description="HTH cro/C1-type" evidence="1">
    <location>
        <begin position="21"/>
        <end position="50"/>
    </location>
</feature>
<protein>
    <submittedName>
        <fullName evidence="2">XRE family transcriptional regulator</fullName>
    </submittedName>
</protein>
<dbReference type="Proteomes" id="UP000284152">
    <property type="component" value="Unassembled WGS sequence"/>
</dbReference>